<dbReference type="EMBL" id="CM017658">
    <property type="protein sequence ID" value="TYI60760.1"/>
    <property type="molecule type" value="Genomic_DNA"/>
</dbReference>
<name>A0A5D2T6L3_GOSMU</name>
<keyword evidence="2" id="KW-1185">Reference proteome</keyword>
<organism evidence="1 2">
    <name type="scientific">Gossypium mustelinum</name>
    <name type="common">Cotton</name>
    <name type="synonym">Gossypium caicoense</name>
    <dbReference type="NCBI Taxonomy" id="34275"/>
    <lineage>
        <taxon>Eukaryota</taxon>
        <taxon>Viridiplantae</taxon>
        <taxon>Streptophyta</taxon>
        <taxon>Embryophyta</taxon>
        <taxon>Tracheophyta</taxon>
        <taxon>Spermatophyta</taxon>
        <taxon>Magnoliopsida</taxon>
        <taxon>eudicotyledons</taxon>
        <taxon>Gunneridae</taxon>
        <taxon>Pentapetalae</taxon>
        <taxon>rosids</taxon>
        <taxon>malvids</taxon>
        <taxon>Malvales</taxon>
        <taxon>Malvaceae</taxon>
        <taxon>Malvoideae</taxon>
        <taxon>Gossypium</taxon>
    </lineage>
</organism>
<dbReference type="Proteomes" id="UP000323597">
    <property type="component" value="Chromosome D10"/>
</dbReference>
<evidence type="ECO:0000313" key="2">
    <source>
        <dbReference type="Proteomes" id="UP000323597"/>
    </source>
</evidence>
<proteinExistence type="predicted"/>
<protein>
    <submittedName>
        <fullName evidence="1">Uncharacterized protein</fullName>
    </submittedName>
</protein>
<accession>A0A5D2T6L3</accession>
<sequence>MLFESEIMFYVYMHEVKEEKAERKVIQEKEKLLISSEEIEEEREVCDDSPAV</sequence>
<reference evidence="1 2" key="1">
    <citation type="submission" date="2019-07" db="EMBL/GenBank/DDBJ databases">
        <title>WGS assembly of Gossypium mustelinum.</title>
        <authorList>
            <person name="Chen Z.J."/>
            <person name="Sreedasyam A."/>
            <person name="Ando A."/>
            <person name="Song Q."/>
            <person name="De L."/>
            <person name="Hulse-Kemp A."/>
            <person name="Ding M."/>
            <person name="Ye W."/>
            <person name="Kirkbride R."/>
            <person name="Jenkins J."/>
            <person name="Plott C."/>
            <person name="Lovell J."/>
            <person name="Lin Y.-M."/>
            <person name="Vaughn R."/>
            <person name="Liu B."/>
            <person name="Li W."/>
            <person name="Simpson S."/>
            <person name="Scheffler B."/>
            <person name="Saski C."/>
            <person name="Grover C."/>
            <person name="Hu G."/>
            <person name="Conover J."/>
            <person name="Carlson J."/>
            <person name="Shu S."/>
            <person name="Boston L."/>
            <person name="Williams M."/>
            <person name="Peterson D."/>
            <person name="Mcgee K."/>
            <person name="Jones D."/>
            <person name="Wendel J."/>
            <person name="Stelly D."/>
            <person name="Grimwood J."/>
            <person name="Schmutz J."/>
        </authorList>
    </citation>
    <scope>NUCLEOTIDE SEQUENCE [LARGE SCALE GENOMIC DNA]</scope>
    <source>
        <strain evidence="1">1408120.09</strain>
    </source>
</reference>
<dbReference type="AlphaFoldDB" id="A0A5D2T6L3"/>
<gene>
    <name evidence="1" type="ORF">E1A91_D10G126300v1</name>
</gene>
<evidence type="ECO:0000313" key="1">
    <source>
        <dbReference type="EMBL" id="TYI60760.1"/>
    </source>
</evidence>